<dbReference type="InterPro" id="IPR003439">
    <property type="entry name" value="ABC_transporter-like_ATP-bd"/>
</dbReference>
<dbReference type="SMART" id="SM00382">
    <property type="entry name" value="AAA"/>
    <property type="match status" value="1"/>
</dbReference>
<dbReference type="GO" id="GO:0005524">
    <property type="term" value="F:ATP binding"/>
    <property type="evidence" value="ECO:0007669"/>
    <property type="project" value="UniProtKB-KW"/>
</dbReference>
<dbReference type="SUPFAM" id="SSF52540">
    <property type="entry name" value="P-loop containing nucleoside triphosphate hydrolases"/>
    <property type="match status" value="1"/>
</dbReference>
<dbReference type="OrthoDB" id="37801at2"/>
<feature type="domain" description="ABC transporter" evidence="8">
    <location>
        <begin position="2"/>
        <end position="253"/>
    </location>
</feature>
<evidence type="ECO:0000259" key="8">
    <source>
        <dbReference type="PROSITE" id="PS50893"/>
    </source>
</evidence>
<dbReference type="PROSITE" id="PS50893">
    <property type="entry name" value="ABC_TRANSPORTER_2"/>
    <property type="match status" value="1"/>
</dbReference>
<reference evidence="9 10" key="1">
    <citation type="submission" date="2015-03" db="EMBL/GenBank/DDBJ databases">
        <title>Draft genome sequence of Elstera litoralis.</title>
        <authorList>
            <person name="Rahalkar M.C."/>
            <person name="Dhakephalkar P.K."/>
            <person name="Pore S.D."/>
            <person name="Arora P."/>
            <person name="Kapse N.G."/>
            <person name="Pandit P.S."/>
        </authorList>
    </citation>
    <scope>NUCLEOTIDE SEQUENCE [LARGE SCALE GENOMIC DNA]</scope>
    <source>
        <strain evidence="9 10">Dia-1</strain>
    </source>
</reference>
<gene>
    <name evidence="9" type="ORF">VZ95_10625</name>
</gene>
<dbReference type="InterPro" id="IPR003593">
    <property type="entry name" value="AAA+_ATPase"/>
</dbReference>
<dbReference type="GO" id="GO:0016887">
    <property type="term" value="F:ATP hydrolysis activity"/>
    <property type="evidence" value="ECO:0007669"/>
    <property type="project" value="InterPro"/>
</dbReference>
<evidence type="ECO:0000256" key="1">
    <source>
        <dbReference type="ARBA" id="ARBA00004417"/>
    </source>
</evidence>
<dbReference type="PANTHER" id="PTHR43297">
    <property type="entry name" value="OLIGOPEPTIDE TRANSPORT ATP-BINDING PROTEIN APPD"/>
    <property type="match status" value="1"/>
</dbReference>
<dbReference type="Proteomes" id="UP000033774">
    <property type="component" value="Unassembled WGS sequence"/>
</dbReference>
<dbReference type="NCBIfam" id="TIGR01727">
    <property type="entry name" value="oligo_HPY"/>
    <property type="match status" value="1"/>
</dbReference>
<keyword evidence="4" id="KW-1003">Cell membrane</keyword>
<dbReference type="GO" id="GO:0005886">
    <property type="term" value="C:plasma membrane"/>
    <property type="evidence" value="ECO:0007669"/>
    <property type="project" value="UniProtKB-SubCell"/>
</dbReference>
<dbReference type="CDD" id="cd03257">
    <property type="entry name" value="ABC_NikE_OppD_transporters"/>
    <property type="match status" value="1"/>
</dbReference>
<name>A0A0F3ISQ2_9PROT</name>
<sequence>MLEIDRLTVTLPLGLNGTPLPVLEEVSLSLGRGERLGVVGESGSGKTLLALAILGLLPEGAVASGAIRFDGIDLLTLPAEARRAYRGRRIGMVFQEPMTALHPMLTIGDQIGEGIALHQGLRGSALRQAVLDLLAQVHLPDPARRIDAYPHALSGGQRQRVGLAVALSGNPDLLIADEPTTALDVTVQRQILALLHDLTEARGLGLLLVSHDLGVVARLTQRLLVLYAGQAVETGPTLDLLTQPHHPYLRGLRAAVPSLGEALTPIPGTLPTPQERGTGCRFAPRCAFRQPPCAAPQTLRALGSRHVACWQAEALR</sequence>
<dbReference type="RefSeq" id="WP_045775813.1">
    <property type="nucleotide sequence ID" value="NZ_LAJY01000255.1"/>
</dbReference>
<dbReference type="InterPro" id="IPR050388">
    <property type="entry name" value="ABC_Ni/Peptide_Import"/>
</dbReference>
<evidence type="ECO:0000313" key="10">
    <source>
        <dbReference type="Proteomes" id="UP000033774"/>
    </source>
</evidence>
<keyword evidence="5" id="KW-0547">Nucleotide-binding</keyword>
<evidence type="ECO:0000256" key="7">
    <source>
        <dbReference type="ARBA" id="ARBA00023136"/>
    </source>
</evidence>
<keyword evidence="3" id="KW-0813">Transport</keyword>
<dbReference type="InterPro" id="IPR027417">
    <property type="entry name" value="P-loop_NTPase"/>
</dbReference>
<evidence type="ECO:0000256" key="6">
    <source>
        <dbReference type="ARBA" id="ARBA00022840"/>
    </source>
</evidence>
<comment type="similarity">
    <text evidence="2">Belongs to the ABC transporter superfamily.</text>
</comment>
<dbReference type="Gene3D" id="3.40.50.300">
    <property type="entry name" value="P-loop containing nucleotide triphosphate hydrolases"/>
    <property type="match status" value="1"/>
</dbReference>
<dbReference type="PANTHER" id="PTHR43297:SF2">
    <property type="entry name" value="DIPEPTIDE TRANSPORT ATP-BINDING PROTEIN DPPD"/>
    <property type="match status" value="1"/>
</dbReference>
<proteinExistence type="inferred from homology"/>
<comment type="caution">
    <text evidence="9">The sequence shown here is derived from an EMBL/GenBank/DDBJ whole genome shotgun (WGS) entry which is preliminary data.</text>
</comment>
<dbReference type="InterPro" id="IPR017871">
    <property type="entry name" value="ABC_transporter-like_CS"/>
</dbReference>
<dbReference type="PROSITE" id="PS00211">
    <property type="entry name" value="ABC_TRANSPORTER_1"/>
    <property type="match status" value="1"/>
</dbReference>
<protein>
    <recommendedName>
        <fullName evidence="8">ABC transporter domain-containing protein</fullName>
    </recommendedName>
</protein>
<dbReference type="EMBL" id="LAJY01000255">
    <property type="protein sequence ID" value="KJV09573.1"/>
    <property type="molecule type" value="Genomic_DNA"/>
</dbReference>
<keyword evidence="6" id="KW-0067">ATP-binding</keyword>
<organism evidence="9 10">
    <name type="scientific">Elstera litoralis</name>
    <dbReference type="NCBI Taxonomy" id="552518"/>
    <lineage>
        <taxon>Bacteria</taxon>
        <taxon>Pseudomonadati</taxon>
        <taxon>Pseudomonadota</taxon>
        <taxon>Alphaproteobacteria</taxon>
        <taxon>Rhodospirillales</taxon>
        <taxon>Rhodospirillaceae</taxon>
        <taxon>Elstera</taxon>
    </lineage>
</organism>
<dbReference type="InterPro" id="IPR013563">
    <property type="entry name" value="Oligopep_ABC_C"/>
</dbReference>
<dbReference type="Pfam" id="PF08352">
    <property type="entry name" value="oligo_HPY"/>
    <property type="match status" value="1"/>
</dbReference>
<comment type="subcellular location">
    <subcellularLocation>
        <location evidence="1">Cell inner membrane</location>
        <topology evidence="1">Peripheral membrane protein</topology>
    </subcellularLocation>
</comment>
<evidence type="ECO:0000313" key="9">
    <source>
        <dbReference type="EMBL" id="KJV09573.1"/>
    </source>
</evidence>
<dbReference type="FunFam" id="3.40.50.300:FF:000016">
    <property type="entry name" value="Oligopeptide ABC transporter ATP-binding component"/>
    <property type="match status" value="1"/>
</dbReference>
<dbReference type="AlphaFoldDB" id="A0A0F3ISQ2"/>
<dbReference type="Pfam" id="PF00005">
    <property type="entry name" value="ABC_tran"/>
    <property type="match status" value="1"/>
</dbReference>
<evidence type="ECO:0000256" key="2">
    <source>
        <dbReference type="ARBA" id="ARBA00005417"/>
    </source>
</evidence>
<keyword evidence="7" id="KW-0472">Membrane</keyword>
<accession>A0A0F3ISQ2</accession>
<dbReference type="GO" id="GO:0015833">
    <property type="term" value="P:peptide transport"/>
    <property type="evidence" value="ECO:0007669"/>
    <property type="project" value="InterPro"/>
</dbReference>
<dbReference type="GO" id="GO:0055085">
    <property type="term" value="P:transmembrane transport"/>
    <property type="evidence" value="ECO:0007669"/>
    <property type="project" value="UniProtKB-ARBA"/>
</dbReference>
<evidence type="ECO:0000256" key="3">
    <source>
        <dbReference type="ARBA" id="ARBA00022448"/>
    </source>
</evidence>
<keyword evidence="10" id="KW-1185">Reference proteome</keyword>
<evidence type="ECO:0000256" key="4">
    <source>
        <dbReference type="ARBA" id="ARBA00022475"/>
    </source>
</evidence>
<evidence type="ECO:0000256" key="5">
    <source>
        <dbReference type="ARBA" id="ARBA00022741"/>
    </source>
</evidence>